<dbReference type="Pfam" id="PF02518">
    <property type="entry name" value="HATPase_c"/>
    <property type="match status" value="1"/>
</dbReference>
<feature type="transmembrane region" description="Helical" evidence="9">
    <location>
        <begin position="67"/>
        <end position="84"/>
    </location>
</feature>
<keyword evidence="7" id="KW-0067">ATP-binding</keyword>
<dbReference type="SUPFAM" id="SSF55874">
    <property type="entry name" value="ATPase domain of HSP90 chaperone/DNA topoisomerase II/histidine kinase"/>
    <property type="match status" value="1"/>
</dbReference>
<dbReference type="EC" id="2.7.13.3" evidence="2"/>
<dbReference type="PANTHER" id="PTHR24421">
    <property type="entry name" value="NITRATE/NITRITE SENSOR PROTEIN NARX-RELATED"/>
    <property type="match status" value="1"/>
</dbReference>
<dbReference type="Proteomes" id="UP001501612">
    <property type="component" value="Unassembled WGS sequence"/>
</dbReference>
<keyword evidence="6 13" id="KW-0418">Kinase</keyword>
<organism evidence="13 14">
    <name type="scientific">Nocardioides lentus</name>
    <dbReference type="NCBI Taxonomy" id="338077"/>
    <lineage>
        <taxon>Bacteria</taxon>
        <taxon>Bacillati</taxon>
        <taxon>Actinomycetota</taxon>
        <taxon>Actinomycetes</taxon>
        <taxon>Propionibacteriales</taxon>
        <taxon>Nocardioidaceae</taxon>
        <taxon>Nocardioides</taxon>
    </lineage>
</organism>
<dbReference type="Pfam" id="PF07730">
    <property type="entry name" value="HisKA_3"/>
    <property type="match status" value="1"/>
</dbReference>
<evidence type="ECO:0000313" key="13">
    <source>
        <dbReference type="EMBL" id="GAA1913687.1"/>
    </source>
</evidence>
<evidence type="ECO:0000256" key="4">
    <source>
        <dbReference type="ARBA" id="ARBA00022679"/>
    </source>
</evidence>
<evidence type="ECO:0000256" key="3">
    <source>
        <dbReference type="ARBA" id="ARBA00022553"/>
    </source>
</evidence>
<keyword evidence="14" id="KW-1185">Reference proteome</keyword>
<evidence type="ECO:0000256" key="6">
    <source>
        <dbReference type="ARBA" id="ARBA00022777"/>
    </source>
</evidence>
<dbReference type="GO" id="GO:0016301">
    <property type="term" value="F:kinase activity"/>
    <property type="evidence" value="ECO:0007669"/>
    <property type="project" value="UniProtKB-KW"/>
</dbReference>
<evidence type="ECO:0000256" key="9">
    <source>
        <dbReference type="SAM" id="Phobius"/>
    </source>
</evidence>
<keyword evidence="9" id="KW-0472">Membrane</keyword>
<dbReference type="Gene3D" id="3.30.565.10">
    <property type="entry name" value="Histidine kinase-like ATPase, C-terminal domain"/>
    <property type="match status" value="1"/>
</dbReference>
<proteinExistence type="predicted"/>
<evidence type="ECO:0000256" key="2">
    <source>
        <dbReference type="ARBA" id="ARBA00012438"/>
    </source>
</evidence>
<dbReference type="InterPro" id="IPR055558">
    <property type="entry name" value="DUF7134"/>
</dbReference>
<keyword evidence="8" id="KW-0902">Two-component regulatory system</keyword>
<evidence type="ECO:0000256" key="8">
    <source>
        <dbReference type="ARBA" id="ARBA00023012"/>
    </source>
</evidence>
<dbReference type="CDD" id="cd16917">
    <property type="entry name" value="HATPase_UhpB-NarQ-NarX-like"/>
    <property type="match status" value="1"/>
</dbReference>
<keyword evidence="9" id="KW-1133">Transmembrane helix</keyword>
<evidence type="ECO:0000313" key="14">
    <source>
        <dbReference type="Proteomes" id="UP001501612"/>
    </source>
</evidence>
<feature type="transmembrane region" description="Helical" evidence="9">
    <location>
        <begin position="136"/>
        <end position="158"/>
    </location>
</feature>
<keyword evidence="4" id="KW-0808">Transferase</keyword>
<evidence type="ECO:0000259" key="11">
    <source>
        <dbReference type="Pfam" id="PF07730"/>
    </source>
</evidence>
<dbReference type="Gene3D" id="1.20.5.1930">
    <property type="match status" value="1"/>
</dbReference>
<evidence type="ECO:0000259" key="10">
    <source>
        <dbReference type="Pfam" id="PF02518"/>
    </source>
</evidence>
<evidence type="ECO:0000256" key="7">
    <source>
        <dbReference type="ARBA" id="ARBA00022840"/>
    </source>
</evidence>
<sequence length="399" mass="41079">MDPRDPVAPVRPPRRLPDAARLRLDRALVLVLLAPLPLIWLGAGTAFVHLVLGVLQVGPLWWRRPRPVATFAGVAAASAAQVLLVDEPLWSQLAFPVAVYSVARFASARAGWVALAVAGTAALVAAVDWVHPPAGVSPGTVLPMVVLLSAVVVTAWTLGTLGRVRAAYVDGLLERNERIAREAAQRVALAATEERARIARELHDVVAHSLSVIVVQADGARYAAPADPAVAPAALAAIAATGREALADMRRMLGLLRSGDTGTAPVPDLGDLRRLVDGDAVAHRLVGLDRAVPGAVALTTYRVVQEALTNVRRHAGPDARPAVSVAVDDDGVAIEVRDHGRGAAVVPGDGGGHGGRHGGGHGGGHGLVGMRERVAALGGVLRAGPAPGGGFVVSARIPL</sequence>
<evidence type="ECO:0000259" key="12">
    <source>
        <dbReference type="Pfam" id="PF23539"/>
    </source>
</evidence>
<reference evidence="13 14" key="1">
    <citation type="journal article" date="2019" name="Int. J. Syst. Evol. Microbiol.">
        <title>The Global Catalogue of Microorganisms (GCM) 10K type strain sequencing project: providing services to taxonomists for standard genome sequencing and annotation.</title>
        <authorList>
            <consortium name="The Broad Institute Genomics Platform"/>
            <consortium name="The Broad Institute Genome Sequencing Center for Infectious Disease"/>
            <person name="Wu L."/>
            <person name="Ma J."/>
        </authorList>
    </citation>
    <scope>NUCLEOTIDE SEQUENCE [LARGE SCALE GENOMIC DNA]</scope>
    <source>
        <strain evidence="13 14">JCM 14046</strain>
    </source>
</reference>
<dbReference type="EMBL" id="BAAAMY010000004">
    <property type="protein sequence ID" value="GAA1913687.1"/>
    <property type="molecule type" value="Genomic_DNA"/>
</dbReference>
<dbReference type="PANTHER" id="PTHR24421:SF10">
    <property type="entry name" value="NITRATE_NITRITE SENSOR PROTEIN NARQ"/>
    <property type="match status" value="1"/>
</dbReference>
<dbReference type="InterPro" id="IPR011712">
    <property type="entry name" value="Sig_transdc_His_kin_sub3_dim/P"/>
</dbReference>
<dbReference type="InterPro" id="IPR036890">
    <property type="entry name" value="HATPase_C_sf"/>
</dbReference>
<feature type="domain" description="Signal transduction histidine kinase subgroup 3 dimerisation and phosphoacceptor" evidence="11">
    <location>
        <begin position="194"/>
        <end position="259"/>
    </location>
</feature>
<name>A0ABN2P746_9ACTN</name>
<comment type="caution">
    <text evidence="13">The sequence shown here is derived from an EMBL/GenBank/DDBJ whole genome shotgun (WGS) entry which is preliminary data.</text>
</comment>
<feature type="transmembrane region" description="Helical" evidence="9">
    <location>
        <begin position="113"/>
        <end position="130"/>
    </location>
</feature>
<keyword evidence="3" id="KW-0597">Phosphoprotein</keyword>
<feature type="transmembrane region" description="Helical" evidence="9">
    <location>
        <begin position="27"/>
        <end position="55"/>
    </location>
</feature>
<evidence type="ECO:0000256" key="1">
    <source>
        <dbReference type="ARBA" id="ARBA00000085"/>
    </source>
</evidence>
<gene>
    <name evidence="13" type="ORF">GCM10009737_13770</name>
</gene>
<dbReference type="Pfam" id="PF23539">
    <property type="entry name" value="DUF7134"/>
    <property type="match status" value="1"/>
</dbReference>
<dbReference type="RefSeq" id="WP_344005497.1">
    <property type="nucleotide sequence ID" value="NZ_BAAAMY010000004.1"/>
</dbReference>
<comment type="catalytic activity">
    <reaction evidence="1">
        <text>ATP + protein L-histidine = ADP + protein N-phospho-L-histidine.</text>
        <dbReference type="EC" id="2.7.13.3"/>
    </reaction>
</comment>
<feature type="domain" description="DUF7134" evidence="12">
    <location>
        <begin position="21"/>
        <end position="165"/>
    </location>
</feature>
<feature type="domain" description="Histidine kinase/HSP90-like ATPase" evidence="10">
    <location>
        <begin position="300"/>
        <end position="399"/>
    </location>
</feature>
<protein>
    <recommendedName>
        <fullName evidence="2">histidine kinase</fullName>
        <ecNumber evidence="2">2.7.13.3</ecNumber>
    </recommendedName>
</protein>
<keyword evidence="5" id="KW-0547">Nucleotide-binding</keyword>
<dbReference type="InterPro" id="IPR050482">
    <property type="entry name" value="Sensor_HK_TwoCompSys"/>
</dbReference>
<evidence type="ECO:0000256" key="5">
    <source>
        <dbReference type="ARBA" id="ARBA00022741"/>
    </source>
</evidence>
<accession>A0ABN2P746</accession>
<dbReference type="InterPro" id="IPR003594">
    <property type="entry name" value="HATPase_dom"/>
</dbReference>
<keyword evidence="9" id="KW-0812">Transmembrane</keyword>